<evidence type="ECO:0000256" key="3">
    <source>
        <dbReference type="ARBA" id="ARBA00022833"/>
    </source>
</evidence>
<dbReference type="GO" id="GO:0005669">
    <property type="term" value="C:transcription factor TFIID complex"/>
    <property type="evidence" value="ECO:0007669"/>
    <property type="project" value="TreeGrafter"/>
</dbReference>
<organism evidence="6 7">
    <name type="scientific">Clarias magur</name>
    <name type="common">Asian catfish</name>
    <name type="synonym">Macropteronotus magur</name>
    <dbReference type="NCBI Taxonomy" id="1594786"/>
    <lineage>
        <taxon>Eukaryota</taxon>
        <taxon>Metazoa</taxon>
        <taxon>Chordata</taxon>
        <taxon>Craniata</taxon>
        <taxon>Vertebrata</taxon>
        <taxon>Euteleostomi</taxon>
        <taxon>Actinopterygii</taxon>
        <taxon>Neopterygii</taxon>
        <taxon>Teleostei</taxon>
        <taxon>Ostariophysi</taxon>
        <taxon>Siluriformes</taxon>
        <taxon>Clariidae</taxon>
        <taxon>Clarias</taxon>
    </lineage>
</organism>
<proteinExistence type="predicted"/>
<dbReference type="AlphaFoldDB" id="A0A8J4UEM6"/>
<feature type="non-terminal residue" evidence="6">
    <location>
        <position position="1"/>
    </location>
</feature>
<keyword evidence="3" id="KW-0862">Zinc</keyword>
<dbReference type="SUPFAM" id="SSF57903">
    <property type="entry name" value="FYVE/PHD zinc finger"/>
    <property type="match status" value="1"/>
</dbReference>
<dbReference type="Pfam" id="PF00628">
    <property type="entry name" value="PHD"/>
    <property type="match status" value="1"/>
</dbReference>
<evidence type="ECO:0000256" key="2">
    <source>
        <dbReference type="ARBA" id="ARBA00022771"/>
    </source>
</evidence>
<keyword evidence="7" id="KW-1185">Reference proteome</keyword>
<dbReference type="InterPro" id="IPR011011">
    <property type="entry name" value="Znf_FYVE_PHD"/>
</dbReference>
<comment type="caution">
    <text evidence="6">The sequence shown here is derived from an EMBL/GenBank/DDBJ whole genome shotgun (WGS) entry which is preliminary data.</text>
</comment>
<evidence type="ECO:0000259" key="5">
    <source>
        <dbReference type="Pfam" id="PF00628"/>
    </source>
</evidence>
<protein>
    <submittedName>
        <fullName evidence="6">Transcription initiation factor TFIID subunit 3</fullName>
    </submittedName>
</protein>
<feature type="region of interest" description="Disordered" evidence="4">
    <location>
        <begin position="28"/>
        <end position="89"/>
    </location>
</feature>
<feature type="domain" description="PHD-type" evidence="5">
    <location>
        <begin position="125"/>
        <end position="148"/>
    </location>
</feature>
<dbReference type="InterPro" id="IPR013083">
    <property type="entry name" value="Znf_RING/FYVE/PHD"/>
</dbReference>
<dbReference type="GO" id="GO:0008270">
    <property type="term" value="F:zinc ion binding"/>
    <property type="evidence" value="ECO:0007669"/>
    <property type="project" value="UniProtKB-KW"/>
</dbReference>
<feature type="compositionally biased region" description="Pro residues" evidence="4">
    <location>
        <begin position="60"/>
        <end position="89"/>
    </location>
</feature>
<evidence type="ECO:0000313" key="7">
    <source>
        <dbReference type="Proteomes" id="UP000727407"/>
    </source>
</evidence>
<dbReference type="GO" id="GO:0002039">
    <property type="term" value="F:p53 binding"/>
    <property type="evidence" value="ECO:0007669"/>
    <property type="project" value="TreeGrafter"/>
</dbReference>
<dbReference type="EMBL" id="QNUK01000017">
    <property type="protein sequence ID" value="KAF5907993.1"/>
    <property type="molecule type" value="Genomic_DNA"/>
</dbReference>
<dbReference type="Proteomes" id="UP000727407">
    <property type="component" value="Unassembled WGS sequence"/>
</dbReference>
<evidence type="ECO:0000256" key="1">
    <source>
        <dbReference type="ARBA" id="ARBA00022723"/>
    </source>
</evidence>
<keyword evidence="2" id="KW-0863">Zinc-finger</keyword>
<accession>A0A8J4UEM6</accession>
<evidence type="ECO:0000313" key="6">
    <source>
        <dbReference type="EMBL" id="KAF5907993.1"/>
    </source>
</evidence>
<dbReference type="InterPro" id="IPR019787">
    <property type="entry name" value="Znf_PHD-finger"/>
</dbReference>
<dbReference type="PANTHER" id="PTHR46452">
    <property type="entry name" value="TRANSCRIPTION INITIATION FACTOR TFIID SUBUNIT 3"/>
    <property type="match status" value="1"/>
</dbReference>
<keyword evidence="1" id="KW-0479">Metal-binding</keyword>
<feature type="non-terminal residue" evidence="6">
    <location>
        <position position="148"/>
    </location>
</feature>
<feature type="compositionally biased region" description="Pro residues" evidence="4">
    <location>
        <begin position="36"/>
        <end position="47"/>
    </location>
</feature>
<sequence length="148" mass="15591">VEAPVVPQSPVIPRLKLKVGAGQDKIVISKVTPDLEPTPTPPPPRTPAPRSGPGARMRSPPAPPPPAPPPVAPPPPPPPVLVPPPLPPVFQAPAIQAKARGCSVVTETVSAYVIRDEWGNQIWICPGCNKPDDGSPMIGCDECDDWYH</sequence>
<evidence type="ECO:0000256" key="4">
    <source>
        <dbReference type="SAM" id="MobiDB-lite"/>
    </source>
</evidence>
<dbReference type="GO" id="GO:0045944">
    <property type="term" value="P:positive regulation of transcription by RNA polymerase II"/>
    <property type="evidence" value="ECO:0007669"/>
    <property type="project" value="TreeGrafter"/>
</dbReference>
<gene>
    <name evidence="6" type="primary">taf3</name>
    <name evidence="6" type="ORF">DAT39_002299</name>
</gene>
<dbReference type="Gene3D" id="3.30.40.10">
    <property type="entry name" value="Zinc/RING finger domain, C3HC4 (zinc finger)"/>
    <property type="match status" value="1"/>
</dbReference>
<name>A0A8J4UEM6_CLAMG</name>
<reference evidence="6" key="1">
    <citation type="submission" date="2020-07" db="EMBL/GenBank/DDBJ databases">
        <title>Clarias magur genome sequencing, assembly and annotation.</title>
        <authorList>
            <person name="Kushwaha B."/>
            <person name="Kumar R."/>
            <person name="Das P."/>
            <person name="Joshi C.G."/>
            <person name="Kumar D."/>
            <person name="Nagpure N.S."/>
            <person name="Pandey M."/>
            <person name="Agarwal S."/>
            <person name="Srivastava S."/>
            <person name="Singh M."/>
            <person name="Sahoo L."/>
            <person name="Jayasankar P."/>
            <person name="Meher P.K."/>
            <person name="Koringa P.G."/>
            <person name="Iquebal M.A."/>
            <person name="Das S.P."/>
            <person name="Bit A."/>
            <person name="Patnaik S."/>
            <person name="Patel N."/>
            <person name="Shah T.M."/>
            <person name="Hinsu A."/>
            <person name="Jena J.K."/>
        </authorList>
    </citation>
    <scope>NUCLEOTIDE SEQUENCE</scope>
    <source>
        <strain evidence="6">CIFAMagur01</strain>
        <tissue evidence="6">Testis</tissue>
    </source>
</reference>
<dbReference type="PANTHER" id="PTHR46452:SF1">
    <property type="entry name" value="TRANSCRIPTION INITIATION FACTOR TFIID SUBUNIT 3"/>
    <property type="match status" value="1"/>
</dbReference>
<dbReference type="OrthoDB" id="8959070at2759"/>